<proteinExistence type="predicted"/>
<name>A0A4C1SST7_EUMVA</name>
<keyword evidence="1" id="KW-0812">Transmembrane</keyword>
<evidence type="ECO:0000313" key="3">
    <source>
        <dbReference type="Proteomes" id="UP000299102"/>
    </source>
</evidence>
<dbReference type="Proteomes" id="UP000299102">
    <property type="component" value="Unassembled WGS sequence"/>
</dbReference>
<comment type="caution">
    <text evidence="2">The sequence shown here is derived from an EMBL/GenBank/DDBJ whole genome shotgun (WGS) entry which is preliminary data.</text>
</comment>
<accession>A0A4C1SST7</accession>
<dbReference type="AlphaFoldDB" id="A0A4C1SST7"/>
<dbReference type="PANTHER" id="PTHR21725:SF1">
    <property type="entry name" value="E3 UBIQUITIN-PROTEIN LIGASE UBR4"/>
    <property type="match status" value="1"/>
</dbReference>
<protein>
    <submittedName>
        <fullName evidence="2">Protein purity of essence</fullName>
    </submittedName>
</protein>
<reference evidence="2 3" key="1">
    <citation type="journal article" date="2019" name="Commun. Biol.">
        <title>The bagworm genome reveals a unique fibroin gene that provides high tensile strength.</title>
        <authorList>
            <person name="Kono N."/>
            <person name="Nakamura H."/>
            <person name="Ohtoshi R."/>
            <person name="Tomita M."/>
            <person name="Numata K."/>
            <person name="Arakawa K."/>
        </authorList>
    </citation>
    <scope>NUCLEOTIDE SEQUENCE [LARGE SCALE GENOMIC DNA]</scope>
</reference>
<sequence>MVRTINIYYNNRTVQAVVELKNKPAMWHKARTVTLQSAQTEVKVDFLSTNNGLNLMIEYADFYETVTGSSNLQCPRCSAAVPSYQVCGNCGENVFQCHKCRAINYDEKILLMSFMLQYAKLILVFMGAFVVP</sequence>
<dbReference type="STRING" id="151549.A0A4C1SST7"/>
<dbReference type="OrthoDB" id="30336at2759"/>
<evidence type="ECO:0000256" key="1">
    <source>
        <dbReference type="SAM" id="Phobius"/>
    </source>
</evidence>
<dbReference type="EMBL" id="BGZK01010997">
    <property type="protein sequence ID" value="GBP04976.1"/>
    <property type="molecule type" value="Genomic_DNA"/>
</dbReference>
<feature type="transmembrane region" description="Helical" evidence="1">
    <location>
        <begin position="109"/>
        <end position="131"/>
    </location>
</feature>
<keyword evidence="1" id="KW-1133">Transmembrane helix</keyword>
<dbReference type="PANTHER" id="PTHR21725">
    <property type="entry name" value="E3 UBIQUITIN-PROTEIN LIGASE UBR4"/>
    <property type="match status" value="1"/>
</dbReference>
<dbReference type="InterPro" id="IPR045189">
    <property type="entry name" value="UBR4-like"/>
</dbReference>
<gene>
    <name evidence="2" type="primary">poe</name>
    <name evidence="2" type="ORF">EVAR_73433_1</name>
</gene>
<evidence type="ECO:0000313" key="2">
    <source>
        <dbReference type="EMBL" id="GBP04976.1"/>
    </source>
</evidence>
<organism evidence="2 3">
    <name type="scientific">Eumeta variegata</name>
    <name type="common">Bagworm moth</name>
    <name type="synonym">Eumeta japonica</name>
    <dbReference type="NCBI Taxonomy" id="151549"/>
    <lineage>
        <taxon>Eukaryota</taxon>
        <taxon>Metazoa</taxon>
        <taxon>Ecdysozoa</taxon>
        <taxon>Arthropoda</taxon>
        <taxon>Hexapoda</taxon>
        <taxon>Insecta</taxon>
        <taxon>Pterygota</taxon>
        <taxon>Neoptera</taxon>
        <taxon>Endopterygota</taxon>
        <taxon>Lepidoptera</taxon>
        <taxon>Glossata</taxon>
        <taxon>Ditrysia</taxon>
        <taxon>Tineoidea</taxon>
        <taxon>Psychidae</taxon>
        <taxon>Oiketicinae</taxon>
        <taxon>Eumeta</taxon>
    </lineage>
</organism>
<keyword evidence="3" id="KW-1185">Reference proteome</keyword>
<keyword evidence="1" id="KW-0472">Membrane</keyword>